<dbReference type="RefSeq" id="XP_022300930.1">
    <property type="nucleotide sequence ID" value="XM_022445222.1"/>
</dbReference>
<dbReference type="GeneID" id="111109136"/>
<dbReference type="OrthoDB" id="6242193at2759"/>
<protein>
    <submittedName>
        <fullName evidence="2">Craniofacial development protein 2-like</fullName>
    </submittedName>
</protein>
<dbReference type="KEGG" id="cvn:111109136"/>
<dbReference type="InterPro" id="IPR036691">
    <property type="entry name" value="Endo/exonu/phosph_ase_sf"/>
</dbReference>
<accession>A0A8B8BBX6</accession>
<dbReference type="InterPro" id="IPR027124">
    <property type="entry name" value="Swc5/CFDP1/2"/>
</dbReference>
<gene>
    <name evidence="2" type="primary">LOC111109136</name>
</gene>
<name>A0A8B8BBX6_CRAVI</name>
<organism evidence="1 2">
    <name type="scientific">Crassostrea virginica</name>
    <name type="common">Eastern oyster</name>
    <dbReference type="NCBI Taxonomy" id="6565"/>
    <lineage>
        <taxon>Eukaryota</taxon>
        <taxon>Metazoa</taxon>
        <taxon>Spiralia</taxon>
        <taxon>Lophotrochozoa</taxon>
        <taxon>Mollusca</taxon>
        <taxon>Bivalvia</taxon>
        <taxon>Autobranchia</taxon>
        <taxon>Pteriomorphia</taxon>
        <taxon>Ostreida</taxon>
        <taxon>Ostreoidea</taxon>
        <taxon>Ostreidae</taxon>
        <taxon>Crassostrea</taxon>
    </lineage>
</organism>
<dbReference type="SUPFAM" id="SSF56219">
    <property type="entry name" value="DNase I-like"/>
    <property type="match status" value="1"/>
</dbReference>
<evidence type="ECO:0000313" key="1">
    <source>
        <dbReference type="Proteomes" id="UP000694844"/>
    </source>
</evidence>
<sequence length="259" mass="29642">MYESGKCANVVKEMKNYQLEILVYLRPDGLKQDKQILPRMKPSYNCIYSGNKGQNSDHTKGVGIMMTSRADKSLIGWEPVNEKMILVRFTTTQPRVTLTVITCYSPKNEADEELEAKEEFYEVLQNTITNRSKREILHLMGDFNAKVGNDNTGYREIMGRHGVGDMNENGQHLADFCASIRLVIGGTLFPHKKIHKTTCQSPDKKIYNLIEYICINTKFRRSLLDFYKSKARNGCCLRPLLSCWEATAEAKHKSEMNGR</sequence>
<evidence type="ECO:0000313" key="2">
    <source>
        <dbReference type="RefSeq" id="XP_022300930.1"/>
    </source>
</evidence>
<dbReference type="Proteomes" id="UP000694844">
    <property type="component" value="Chromosome 8"/>
</dbReference>
<keyword evidence="1" id="KW-1185">Reference proteome</keyword>
<reference evidence="2" key="1">
    <citation type="submission" date="2025-08" db="UniProtKB">
        <authorList>
            <consortium name="RefSeq"/>
        </authorList>
    </citation>
    <scope>IDENTIFICATION</scope>
    <source>
        <tissue evidence="2">Whole sample</tissue>
    </source>
</reference>
<dbReference type="AlphaFoldDB" id="A0A8B8BBX6"/>
<proteinExistence type="predicted"/>
<dbReference type="PANTHER" id="PTHR23227">
    <property type="entry name" value="BUCENTAUR RELATED"/>
    <property type="match status" value="1"/>
</dbReference>
<dbReference type="PANTHER" id="PTHR23227:SF67">
    <property type="entry name" value="CRANIOFACIAL DEVELOPMENT PROTEIN 2-LIKE"/>
    <property type="match status" value="1"/>
</dbReference>
<dbReference type="Gene3D" id="3.60.10.10">
    <property type="entry name" value="Endonuclease/exonuclease/phosphatase"/>
    <property type="match status" value="1"/>
</dbReference>